<evidence type="ECO:0000256" key="4">
    <source>
        <dbReference type="ARBA" id="ARBA00005225"/>
    </source>
</evidence>
<dbReference type="InterPro" id="IPR004619">
    <property type="entry name" value="Type_III_PanK"/>
</dbReference>
<keyword evidence="10 16" id="KW-0418">Kinase</keyword>
<dbReference type="AlphaFoldDB" id="A0A2T1C9W8"/>
<sequence>MATDWLALCIGNSRYHWGWFQGNILIETQDTGHLGAEGQRGRGAEDGALKAAIPWKEIPDTTPIYLASVVPEQTNIWLNYPNLSQIKLEDIPIFGIYPTMGIDRALAIFGASKVYGAPVLVIDAGTALTFTGVNAELELVGGAILPGLNLQFECLSKNTAALPQGTIPTTLPPRWATDTSQAIQSGIIYTILAGIKDFIEDWQAEFESSKVVITGGNSSIIYQLYSQTSPIQTNLLTDSQLVFWGFKNLLIF</sequence>
<name>A0A2T1C9W8_9CYAN</name>
<dbReference type="OrthoDB" id="482945at2"/>
<dbReference type="PANTHER" id="PTHR34265">
    <property type="entry name" value="TYPE III PANTOTHENATE KINASE"/>
    <property type="match status" value="1"/>
</dbReference>
<evidence type="ECO:0000256" key="1">
    <source>
        <dbReference type="ARBA" id="ARBA00001206"/>
    </source>
</evidence>
<evidence type="ECO:0000256" key="12">
    <source>
        <dbReference type="ARBA" id="ARBA00022958"/>
    </source>
</evidence>
<feature type="binding site" evidence="16">
    <location>
        <position position="179"/>
    </location>
    <ligand>
        <name>substrate</name>
    </ligand>
</feature>
<comment type="catalytic activity">
    <reaction evidence="1 16">
        <text>(R)-pantothenate + ATP = (R)-4'-phosphopantothenate + ADP + H(+)</text>
        <dbReference type="Rhea" id="RHEA:16373"/>
        <dbReference type="ChEBI" id="CHEBI:10986"/>
        <dbReference type="ChEBI" id="CHEBI:15378"/>
        <dbReference type="ChEBI" id="CHEBI:29032"/>
        <dbReference type="ChEBI" id="CHEBI:30616"/>
        <dbReference type="ChEBI" id="CHEBI:456216"/>
        <dbReference type="EC" id="2.7.1.33"/>
    </reaction>
</comment>
<evidence type="ECO:0000256" key="5">
    <source>
        <dbReference type="ARBA" id="ARBA00011738"/>
    </source>
</evidence>
<comment type="subunit">
    <text evidence="5 16">Homodimer.</text>
</comment>
<evidence type="ECO:0000256" key="8">
    <source>
        <dbReference type="ARBA" id="ARBA00022679"/>
    </source>
</evidence>
<dbReference type="InterPro" id="IPR043129">
    <property type="entry name" value="ATPase_NBD"/>
</dbReference>
<comment type="function">
    <text evidence="16">Catalyzes the phosphorylation of pantothenate (Pan), the first step in CoA biosynthesis.</text>
</comment>
<dbReference type="GO" id="GO:0046872">
    <property type="term" value="F:metal ion binding"/>
    <property type="evidence" value="ECO:0007669"/>
    <property type="project" value="UniProtKB-KW"/>
</dbReference>
<keyword evidence="8 16" id="KW-0808">Transferase</keyword>
<feature type="active site" description="Proton acceptor" evidence="16">
    <location>
        <position position="103"/>
    </location>
</feature>
<dbReference type="PANTHER" id="PTHR34265:SF1">
    <property type="entry name" value="TYPE III PANTOTHENATE KINASE"/>
    <property type="match status" value="1"/>
</dbReference>
<evidence type="ECO:0000256" key="16">
    <source>
        <dbReference type="HAMAP-Rule" id="MF_01274"/>
    </source>
</evidence>
<evidence type="ECO:0000313" key="17">
    <source>
        <dbReference type="EMBL" id="PSB05041.1"/>
    </source>
</evidence>
<dbReference type="NCBIfam" id="TIGR00671">
    <property type="entry name" value="baf"/>
    <property type="match status" value="1"/>
</dbReference>
<dbReference type="Pfam" id="PF03309">
    <property type="entry name" value="Pan_kinase"/>
    <property type="match status" value="1"/>
</dbReference>
<dbReference type="CDD" id="cd24015">
    <property type="entry name" value="ASKHA_NBD_PanK-III"/>
    <property type="match status" value="1"/>
</dbReference>
<dbReference type="EMBL" id="PVWJ01000004">
    <property type="protein sequence ID" value="PSB05041.1"/>
    <property type="molecule type" value="Genomic_DNA"/>
</dbReference>
<evidence type="ECO:0000256" key="3">
    <source>
        <dbReference type="ARBA" id="ARBA00004496"/>
    </source>
</evidence>
<reference evidence="17 18" key="2">
    <citation type="submission" date="2018-03" db="EMBL/GenBank/DDBJ databases">
        <title>The ancient ancestry and fast evolution of plastids.</title>
        <authorList>
            <person name="Moore K.R."/>
            <person name="Magnabosco C."/>
            <person name="Momper L."/>
            <person name="Gold D.A."/>
            <person name="Bosak T."/>
            <person name="Fournier G.P."/>
        </authorList>
    </citation>
    <scope>NUCLEOTIDE SEQUENCE [LARGE SCALE GENOMIC DNA]</scope>
    <source>
        <strain evidence="17 18">CCAP 1448/3</strain>
    </source>
</reference>
<protein>
    <recommendedName>
        <fullName evidence="15 16">Type III pantothenate kinase</fullName>
        <ecNumber evidence="6 16">2.7.1.33</ecNumber>
    </recommendedName>
    <alternativeName>
        <fullName evidence="16">PanK-III</fullName>
    </alternativeName>
    <alternativeName>
        <fullName evidence="16">Pantothenic acid kinase</fullName>
    </alternativeName>
</protein>
<dbReference type="EC" id="2.7.1.33" evidence="6 16"/>
<dbReference type="GO" id="GO:0005737">
    <property type="term" value="C:cytoplasm"/>
    <property type="evidence" value="ECO:0007669"/>
    <property type="project" value="UniProtKB-SubCell"/>
</dbReference>
<accession>A0A2T1C9W8</accession>
<dbReference type="UniPathway" id="UPA00241">
    <property type="reaction ID" value="UER00352"/>
</dbReference>
<keyword evidence="16" id="KW-0479">Metal-binding</keyword>
<dbReference type="GO" id="GO:0015937">
    <property type="term" value="P:coenzyme A biosynthetic process"/>
    <property type="evidence" value="ECO:0007669"/>
    <property type="project" value="UniProtKB-UniRule"/>
</dbReference>
<keyword evidence="12 16" id="KW-0630">Potassium</keyword>
<keyword evidence="7 16" id="KW-0963">Cytoplasm</keyword>
<evidence type="ECO:0000256" key="13">
    <source>
        <dbReference type="ARBA" id="ARBA00022993"/>
    </source>
</evidence>
<feature type="binding site" evidence="16">
    <location>
        <begin position="9"/>
        <end position="16"/>
    </location>
    <ligand>
        <name>ATP</name>
        <dbReference type="ChEBI" id="CHEBI:30616"/>
    </ligand>
</feature>
<comment type="subcellular location">
    <subcellularLocation>
        <location evidence="3 16">Cytoplasm</location>
    </subcellularLocation>
</comment>
<feature type="binding site" evidence="16">
    <location>
        <position position="123"/>
    </location>
    <ligand>
        <name>K(+)</name>
        <dbReference type="ChEBI" id="CHEBI:29103"/>
    </ligand>
</feature>
<evidence type="ECO:0000256" key="9">
    <source>
        <dbReference type="ARBA" id="ARBA00022741"/>
    </source>
</evidence>
<reference evidence="17 18" key="1">
    <citation type="submission" date="2018-02" db="EMBL/GenBank/DDBJ databases">
        <authorList>
            <person name="Cohen D.B."/>
            <person name="Kent A.D."/>
        </authorList>
    </citation>
    <scope>NUCLEOTIDE SEQUENCE [LARGE SCALE GENOMIC DNA]</scope>
    <source>
        <strain evidence="17 18">CCAP 1448/3</strain>
    </source>
</reference>
<proteinExistence type="inferred from homology"/>
<evidence type="ECO:0000256" key="10">
    <source>
        <dbReference type="ARBA" id="ARBA00022777"/>
    </source>
</evidence>
<evidence type="ECO:0000256" key="14">
    <source>
        <dbReference type="ARBA" id="ARBA00038036"/>
    </source>
</evidence>
<feature type="binding site" evidence="16">
    <location>
        <position position="126"/>
    </location>
    <ligand>
        <name>ATP</name>
        <dbReference type="ChEBI" id="CHEBI:30616"/>
    </ligand>
</feature>
<comment type="cofactor">
    <cofactor evidence="2">
        <name>K(+)</name>
        <dbReference type="ChEBI" id="CHEBI:29103"/>
    </cofactor>
</comment>
<comment type="cofactor">
    <cofactor evidence="16">
        <name>NH4(+)</name>
        <dbReference type="ChEBI" id="CHEBI:28938"/>
    </cofactor>
    <cofactor evidence="16">
        <name>K(+)</name>
        <dbReference type="ChEBI" id="CHEBI:29103"/>
    </cofactor>
    <text evidence="16">A monovalent cation. Ammonium or potassium.</text>
</comment>
<feature type="binding site" evidence="16">
    <location>
        <begin position="101"/>
        <end position="104"/>
    </location>
    <ligand>
        <name>substrate</name>
    </ligand>
</feature>
<keyword evidence="18" id="KW-1185">Reference proteome</keyword>
<evidence type="ECO:0000256" key="6">
    <source>
        <dbReference type="ARBA" id="ARBA00012102"/>
    </source>
</evidence>
<gene>
    <name evidence="16" type="primary">coaX</name>
    <name evidence="17" type="ORF">C7B64_01385</name>
</gene>
<dbReference type="RefSeq" id="WP_106286872.1">
    <property type="nucleotide sequence ID" value="NZ_CAWNTC010000127.1"/>
</dbReference>
<dbReference type="Proteomes" id="UP000238762">
    <property type="component" value="Unassembled WGS sequence"/>
</dbReference>
<organism evidence="17 18">
    <name type="scientific">Merismopedia glauca CCAP 1448/3</name>
    <dbReference type="NCBI Taxonomy" id="1296344"/>
    <lineage>
        <taxon>Bacteria</taxon>
        <taxon>Bacillati</taxon>
        <taxon>Cyanobacteriota</taxon>
        <taxon>Cyanophyceae</taxon>
        <taxon>Synechococcales</taxon>
        <taxon>Merismopediaceae</taxon>
        <taxon>Merismopedia</taxon>
    </lineage>
</organism>
<evidence type="ECO:0000256" key="2">
    <source>
        <dbReference type="ARBA" id="ARBA00001958"/>
    </source>
</evidence>
<feature type="binding site" evidence="16">
    <location>
        <position position="97"/>
    </location>
    <ligand>
        <name>substrate</name>
    </ligand>
</feature>
<dbReference type="Gene3D" id="3.30.420.40">
    <property type="match status" value="1"/>
</dbReference>
<evidence type="ECO:0000256" key="15">
    <source>
        <dbReference type="ARBA" id="ARBA00040883"/>
    </source>
</evidence>
<evidence type="ECO:0000313" key="18">
    <source>
        <dbReference type="Proteomes" id="UP000238762"/>
    </source>
</evidence>
<keyword evidence="13 16" id="KW-0173">Coenzyme A biosynthesis</keyword>
<comment type="similarity">
    <text evidence="14 16">Belongs to the type III pantothenate kinase family.</text>
</comment>
<dbReference type="SUPFAM" id="SSF53067">
    <property type="entry name" value="Actin-like ATPase domain"/>
    <property type="match status" value="2"/>
</dbReference>
<evidence type="ECO:0000256" key="7">
    <source>
        <dbReference type="ARBA" id="ARBA00022490"/>
    </source>
</evidence>
<comment type="pathway">
    <text evidence="4 16">Cofactor biosynthesis; coenzyme A biosynthesis; CoA from (R)-pantothenate: step 1/5.</text>
</comment>
<comment type="caution">
    <text evidence="17">The sequence shown here is derived from an EMBL/GenBank/DDBJ whole genome shotgun (WGS) entry which is preliminary data.</text>
</comment>
<keyword evidence="9 16" id="KW-0547">Nucleotide-binding</keyword>
<dbReference type="HAMAP" id="MF_01274">
    <property type="entry name" value="Pantothen_kinase_3"/>
    <property type="match status" value="1"/>
</dbReference>
<dbReference type="GO" id="GO:0005524">
    <property type="term" value="F:ATP binding"/>
    <property type="evidence" value="ECO:0007669"/>
    <property type="project" value="UniProtKB-UniRule"/>
</dbReference>
<keyword evidence="11 16" id="KW-0067">ATP-binding</keyword>
<dbReference type="GO" id="GO:0004594">
    <property type="term" value="F:pantothenate kinase activity"/>
    <property type="evidence" value="ECO:0007669"/>
    <property type="project" value="UniProtKB-UniRule"/>
</dbReference>
<evidence type="ECO:0000256" key="11">
    <source>
        <dbReference type="ARBA" id="ARBA00022840"/>
    </source>
</evidence>
<dbReference type="NCBIfam" id="NF009871">
    <property type="entry name" value="PRK13331.1"/>
    <property type="match status" value="1"/>
</dbReference>